<dbReference type="EMBL" id="FAOZ01000013">
    <property type="protein sequence ID" value="CUU57558.1"/>
    <property type="molecule type" value="Genomic_DNA"/>
</dbReference>
<reference evidence="3" key="1">
    <citation type="submission" date="2015-11" db="EMBL/GenBank/DDBJ databases">
        <authorList>
            <person name="Varghese N."/>
        </authorList>
    </citation>
    <scope>NUCLEOTIDE SEQUENCE [LARGE SCALE GENOMIC DNA]</scope>
    <source>
        <strain evidence="3">DSM 45899</strain>
    </source>
</reference>
<evidence type="ECO:0000313" key="3">
    <source>
        <dbReference type="Proteomes" id="UP000198802"/>
    </source>
</evidence>
<dbReference type="InterPro" id="IPR037401">
    <property type="entry name" value="SnoaL-like"/>
</dbReference>
<dbReference type="SUPFAM" id="SSF54427">
    <property type="entry name" value="NTF2-like"/>
    <property type="match status" value="1"/>
</dbReference>
<dbReference type="Pfam" id="PF12680">
    <property type="entry name" value="SnoaL_2"/>
    <property type="match status" value="1"/>
</dbReference>
<name>A0A0S4QT04_9ACTN</name>
<keyword evidence="3" id="KW-1185">Reference proteome</keyword>
<dbReference type="Gene3D" id="3.10.450.50">
    <property type="match status" value="1"/>
</dbReference>
<evidence type="ECO:0000259" key="1">
    <source>
        <dbReference type="Pfam" id="PF12680"/>
    </source>
</evidence>
<accession>A0A0S4QT04</accession>
<proteinExistence type="predicted"/>
<organism evidence="2 3">
    <name type="scientific">Parafrankia irregularis</name>
    <dbReference type="NCBI Taxonomy" id="795642"/>
    <lineage>
        <taxon>Bacteria</taxon>
        <taxon>Bacillati</taxon>
        <taxon>Actinomycetota</taxon>
        <taxon>Actinomycetes</taxon>
        <taxon>Frankiales</taxon>
        <taxon>Frankiaceae</taxon>
        <taxon>Parafrankia</taxon>
    </lineage>
</organism>
<dbReference type="InterPro" id="IPR032710">
    <property type="entry name" value="NTF2-like_dom_sf"/>
</dbReference>
<feature type="domain" description="SnoaL-like" evidence="1">
    <location>
        <begin position="13"/>
        <end position="92"/>
    </location>
</feature>
<dbReference type="Proteomes" id="UP000198802">
    <property type="component" value="Unassembled WGS sequence"/>
</dbReference>
<evidence type="ECO:0000313" key="2">
    <source>
        <dbReference type="EMBL" id="CUU57558.1"/>
    </source>
</evidence>
<dbReference type="RefSeq" id="WP_091279209.1">
    <property type="nucleotide sequence ID" value="NZ_FAOZ01000013.1"/>
</dbReference>
<gene>
    <name evidence="2" type="ORF">Ga0074812_11356</name>
</gene>
<protein>
    <submittedName>
        <fullName evidence="2">SnoaL-like domain-containing protein</fullName>
    </submittedName>
</protein>
<dbReference type="AlphaFoldDB" id="A0A0S4QT04"/>
<sequence length="121" mass="13411">MPWTEKSAVEFAEHHIAVWNTRDLDRILALYSADVEFVSPLAEKLVGSNLVRGRGEARTYFETALAANPDLRFEIVDVMRGLDSILIYMRGVGGRLVADVLFVDADGLIAKVVAHYTCLST</sequence>